<evidence type="ECO:0000313" key="13">
    <source>
        <dbReference type="EMBL" id="MBB6501958.1"/>
    </source>
</evidence>
<keyword evidence="6" id="KW-0378">Hydrolase</keyword>
<feature type="domain" description="Glycoside hydrolase family 2 catalytic" evidence="11">
    <location>
        <begin position="297"/>
        <end position="497"/>
    </location>
</feature>
<dbReference type="SUPFAM" id="SSF49785">
    <property type="entry name" value="Galactose-binding domain-like"/>
    <property type="match status" value="1"/>
</dbReference>
<dbReference type="Pfam" id="PF00703">
    <property type="entry name" value="Glyco_hydro_2"/>
    <property type="match status" value="1"/>
</dbReference>
<dbReference type="InterPro" id="IPR050347">
    <property type="entry name" value="Bact_Beta-galactosidase"/>
</dbReference>
<dbReference type="InterPro" id="IPR006103">
    <property type="entry name" value="Glyco_hydro_2_cat"/>
</dbReference>
<dbReference type="GO" id="GO:0009341">
    <property type="term" value="C:beta-galactosidase complex"/>
    <property type="evidence" value="ECO:0007669"/>
    <property type="project" value="TreeGrafter"/>
</dbReference>
<dbReference type="InterPro" id="IPR006104">
    <property type="entry name" value="Glyco_hydro_2_N"/>
</dbReference>
<dbReference type="Pfam" id="PF02836">
    <property type="entry name" value="Glyco_hydro_2_C"/>
    <property type="match status" value="1"/>
</dbReference>
<comment type="caution">
    <text evidence="13">The sequence shown here is derived from an EMBL/GenBank/DDBJ whole genome shotgun (WGS) entry which is preliminary data.</text>
</comment>
<dbReference type="Gene3D" id="2.70.98.10">
    <property type="match status" value="1"/>
</dbReference>
<reference evidence="13 14" key="1">
    <citation type="submission" date="2020-08" db="EMBL/GenBank/DDBJ databases">
        <title>Genomic Encyclopedia of Type Strains, Phase IV (KMG-V): Genome sequencing to study the core and pangenomes of soil and plant-associated prokaryotes.</title>
        <authorList>
            <person name="Whitman W."/>
        </authorList>
    </citation>
    <scope>NUCLEOTIDE SEQUENCE [LARGE SCALE GENOMIC DNA]</scope>
    <source>
        <strain evidence="13 14">M2T3</strain>
    </source>
</reference>
<dbReference type="Pfam" id="PF02837">
    <property type="entry name" value="Glyco_hydro_2_N"/>
    <property type="match status" value="1"/>
</dbReference>
<evidence type="ECO:0000313" key="14">
    <source>
        <dbReference type="Proteomes" id="UP000521017"/>
    </source>
</evidence>
<dbReference type="SUPFAM" id="SSF74650">
    <property type="entry name" value="Galactose mutarotase-like"/>
    <property type="match status" value="1"/>
</dbReference>
<feature type="chain" id="PRO_5031179940" description="beta-galactosidase" evidence="9">
    <location>
        <begin position="23"/>
        <end position="967"/>
    </location>
</feature>
<evidence type="ECO:0000256" key="8">
    <source>
        <dbReference type="ARBA" id="ARBA00023295"/>
    </source>
</evidence>
<dbReference type="AlphaFoldDB" id="A0A7X0J6F1"/>
<comment type="cofactor">
    <cofactor evidence="2">
        <name>Ca(2+)</name>
        <dbReference type="ChEBI" id="CHEBI:29108"/>
    </cofactor>
</comment>
<keyword evidence="9" id="KW-0732">Signal</keyword>
<dbReference type="Gene3D" id="2.60.120.260">
    <property type="entry name" value="Galactose-binding domain-like"/>
    <property type="match status" value="1"/>
</dbReference>
<evidence type="ECO:0000256" key="6">
    <source>
        <dbReference type="ARBA" id="ARBA00022801"/>
    </source>
</evidence>
<feature type="signal peptide" evidence="9">
    <location>
        <begin position="1"/>
        <end position="22"/>
    </location>
</feature>
<evidence type="ECO:0000256" key="7">
    <source>
        <dbReference type="ARBA" id="ARBA00022837"/>
    </source>
</evidence>
<feature type="domain" description="Glycoside hydrolase family 2 immunoglobulin-like beta-sandwich" evidence="10">
    <location>
        <begin position="186"/>
        <end position="295"/>
    </location>
</feature>
<accession>A0A7X0J6F1</accession>
<dbReference type="PANTHER" id="PTHR46323:SF2">
    <property type="entry name" value="BETA-GALACTOSIDASE"/>
    <property type="match status" value="1"/>
</dbReference>
<evidence type="ECO:0000259" key="10">
    <source>
        <dbReference type="Pfam" id="PF00703"/>
    </source>
</evidence>
<comment type="subunit">
    <text evidence="4">Monomer.</text>
</comment>
<dbReference type="InterPro" id="IPR006101">
    <property type="entry name" value="Glyco_hydro_2"/>
</dbReference>
<gene>
    <name evidence="13" type="ORF">HDF25_004135</name>
</gene>
<organism evidence="13 14">
    <name type="scientific">Pedobacter cryoconitis</name>
    <dbReference type="NCBI Taxonomy" id="188932"/>
    <lineage>
        <taxon>Bacteria</taxon>
        <taxon>Pseudomonadati</taxon>
        <taxon>Bacteroidota</taxon>
        <taxon>Sphingobacteriia</taxon>
        <taxon>Sphingobacteriales</taxon>
        <taxon>Sphingobacteriaceae</taxon>
        <taxon>Pedobacter</taxon>
    </lineage>
</organism>
<evidence type="ECO:0000256" key="5">
    <source>
        <dbReference type="ARBA" id="ARBA00012756"/>
    </source>
</evidence>
<dbReference type="GO" id="GO:0004565">
    <property type="term" value="F:beta-galactosidase activity"/>
    <property type="evidence" value="ECO:0007669"/>
    <property type="project" value="UniProtKB-EC"/>
</dbReference>
<evidence type="ECO:0000259" key="12">
    <source>
        <dbReference type="Pfam" id="PF02837"/>
    </source>
</evidence>
<dbReference type="InterPro" id="IPR014718">
    <property type="entry name" value="GH-type_carb-bd"/>
</dbReference>
<sequence length="967" mass="107799">MIVRNIYGFLVCLLLVSIHVQAQPYHPARLSPQPSVTGSVKTPVILLDGIWSFSIKGETQKKDIKVPGEWEMQGFKVAEGETAVYSREISIPDDWKGQKIKIRFDGISSHAVVRLNGAKVMEHEGSFVPFEGDMTALVKPGKNLLTVEVQALTISDKLACTSQYAAHTVGGILRKASIFVLPDINLSDIAITTVFDKQYKHATLGLKTVVVNEGTASGTAMIRYRLKDAKGKIVLEKTVSTSGINAGGTELLQTSVPVKNPEQWNTEKPYLYQLETVLLRKGVATESVSHRVGFRQIEIKGNHVLVNGSAIKLRGVNRHSVHPLTGRSIPADLERKDAVLFRDGNCNYIRTSHYPPSEEFLEAADELGLFVEDESSLTWIEHDASPIWKLWNYKDEKFLPYMISANLEKMQAGKNHPSVIIWSLGNESRWSPLWEKVLAVVKAFDPGRPTSFHDQCWGGYNDAGSKADIANYHYPGINGPKATDTMSRPTLFGEYAHISDYNRRELVTDPGVRAAYGAPLVKLYDTMYNHQGCLGGAIWSGIDDTFHMPDGRIVGYGPWGPVDGWRRPKPEYWGMKKAYSPVVLKNKDKLMLTDRQLRLEIENRYDFISLKDIVIDCKVDGVKLKVGTAINPHSSGYLTIPVDKNSREVELTFKDPRGFIVDEERITLRDAVNAAVNYPSNLSFTQNDAAYVIQDGDITYTLSKLTGIITSVKKGGDLILSQGPVFCVVPMNSEDGGKPNVAGDTYQNNIYPLKNYPLYTLFAKEVKAVQTDTALIFSVQATYTDAEGMIKYFFLKKGLVKVNYSIHYKGTDDKPRQYGLLLELPPVYDLLDWKRKGDFTAYAPADIARTEGQARLNARWLPAVEEIGKEPSKDWKDDANALGSNDFRSTKEQIFSVALTTGNGSGIEVLSDGKQASRSWLQDQHIQLLIADYNNSGSEPFYGTPFTENRINIKNKELKGSLSFRIK</sequence>
<dbReference type="InterPro" id="IPR036156">
    <property type="entry name" value="Beta-gal/glucu_dom_sf"/>
</dbReference>
<dbReference type="RefSeq" id="WP_184628174.1">
    <property type="nucleotide sequence ID" value="NZ_JACHCC010000011.1"/>
</dbReference>
<comment type="catalytic activity">
    <reaction evidence="1">
        <text>Hydrolysis of terminal non-reducing beta-D-galactose residues in beta-D-galactosides.</text>
        <dbReference type="EC" id="3.2.1.23"/>
    </reaction>
</comment>
<dbReference type="PRINTS" id="PR00132">
    <property type="entry name" value="GLHYDRLASE2"/>
</dbReference>
<evidence type="ECO:0000256" key="4">
    <source>
        <dbReference type="ARBA" id="ARBA00011245"/>
    </source>
</evidence>
<evidence type="ECO:0000256" key="1">
    <source>
        <dbReference type="ARBA" id="ARBA00001412"/>
    </source>
</evidence>
<proteinExistence type="inferred from homology"/>
<dbReference type="InterPro" id="IPR013783">
    <property type="entry name" value="Ig-like_fold"/>
</dbReference>
<dbReference type="Gene3D" id="2.60.40.10">
    <property type="entry name" value="Immunoglobulins"/>
    <property type="match status" value="1"/>
</dbReference>
<keyword evidence="8" id="KW-0326">Glycosidase</keyword>
<dbReference type="EC" id="3.2.1.23" evidence="5"/>
<protein>
    <recommendedName>
        <fullName evidence="5">beta-galactosidase</fullName>
        <ecNumber evidence="5">3.2.1.23</ecNumber>
    </recommendedName>
</protein>
<evidence type="ECO:0000256" key="9">
    <source>
        <dbReference type="SAM" id="SignalP"/>
    </source>
</evidence>
<feature type="domain" description="Glycosyl hydrolases family 2 sugar binding" evidence="12">
    <location>
        <begin position="79"/>
        <end position="182"/>
    </location>
</feature>
<dbReference type="InterPro" id="IPR017853">
    <property type="entry name" value="GH"/>
</dbReference>
<dbReference type="GO" id="GO:0030246">
    <property type="term" value="F:carbohydrate binding"/>
    <property type="evidence" value="ECO:0007669"/>
    <property type="project" value="InterPro"/>
</dbReference>
<dbReference type="InterPro" id="IPR008979">
    <property type="entry name" value="Galactose-bd-like_sf"/>
</dbReference>
<keyword evidence="7" id="KW-0106">Calcium</keyword>
<dbReference type="EMBL" id="JACHCC010000011">
    <property type="protein sequence ID" value="MBB6501958.1"/>
    <property type="molecule type" value="Genomic_DNA"/>
</dbReference>
<dbReference type="Proteomes" id="UP000521017">
    <property type="component" value="Unassembled WGS sequence"/>
</dbReference>
<dbReference type="PANTHER" id="PTHR46323">
    <property type="entry name" value="BETA-GALACTOSIDASE"/>
    <property type="match status" value="1"/>
</dbReference>
<comment type="similarity">
    <text evidence="3">Belongs to the glycosyl hydrolase 2 family.</text>
</comment>
<evidence type="ECO:0000256" key="3">
    <source>
        <dbReference type="ARBA" id="ARBA00007401"/>
    </source>
</evidence>
<dbReference type="InterPro" id="IPR011013">
    <property type="entry name" value="Gal_mutarotase_sf_dom"/>
</dbReference>
<evidence type="ECO:0000256" key="2">
    <source>
        <dbReference type="ARBA" id="ARBA00001913"/>
    </source>
</evidence>
<dbReference type="SUPFAM" id="SSF51445">
    <property type="entry name" value="(Trans)glycosidases"/>
    <property type="match status" value="1"/>
</dbReference>
<dbReference type="InterPro" id="IPR006102">
    <property type="entry name" value="Ig-like_GH2"/>
</dbReference>
<dbReference type="SUPFAM" id="SSF49303">
    <property type="entry name" value="beta-Galactosidase/glucuronidase domain"/>
    <property type="match status" value="1"/>
</dbReference>
<evidence type="ECO:0000259" key="11">
    <source>
        <dbReference type="Pfam" id="PF02836"/>
    </source>
</evidence>
<dbReference type="Gene3D" id="3.20.20.80">
    <property type="entry name" value="Glycosidases"/>
    <property type="match status" value="1"/>
</dbReference>
<name>A0A7X0J6F1_9SPHI</name>
<dbReference type="GO" id="GO:0005990">
    <property type="term" value="P:lactose catabolic process"/>
    <property type="evidence" value="ECO:0007669"/>
    <property type="project" value="TreeGrafter"/>
</dbReference>